<keyword evidence="1" id="KW-1133">Transmembrane helix</keyword>
<accession>A0A8C4YTT7</accession>
<sequence>TTPSMGLHQSSLLLWISVCSFLKKSQLPFALYFIFSPHLPFACFYRKYLYGTPFAMISKYRWSN</sequence>
<reference evidence="2" key="2">
    <citation type="submission" date="2025-08" db="UniProtKB">
        <authorList>
            <consortium name="Ensembl"/>
        </authorList>
    </citation>
    <scope>IDENTIFICATION</scope>
</reference>
<evidence type="ECO:0000313" key="2">
    <source>
        <dbReference type="Ensembl" id="ENSGEVP00005030167.1"/>
    </source>
</evidence>
<dbReference type="AlphaFoldDB" id="A0A8C4YTT7"/>
<organism evidence="2 3">
    <name type="scientific">Gopherus evgoodei</name>
    <name type="common">Goodes thornscrub tortoise</name>
    <dbReference type="NCBI Taxonomy" id="1825980"/>
    <lineage>
        <taxon>Eukaryota</taxon>
        <taxon>Metazoa</taxon>
        <taxon>Chordata</taxon>
        <taxon>Craniata</taxon>
        <taxon>Vertebrata</taxon>
        <taxon>Euteleostomi</taxon>
        <taxon>Archelosauria</taxon>
        <taxon>Testudinata</taxon>
        <taxon>Testudines</taxon>
        <taxon>Cryptodira</taxon>
        <taxon>Durocryptodira</taxon>
        <taxon>Testudinoidea</taxon>
        <taxon>Testudinidae</taxon>
        <taxon>Gopherus</taxon>
    </lineage>
</organism>
<feature type="transmembrane region" description="Helical" evidence="1">
    <location>
        <begin position="29"/>
        <end position="48"/>
    </location>
</feature>
<dbReference type="Proteomes" id="UP000694390">
    <property type="component" value="Chromosome 11"/>
</dbReference>
<protein>
    <submittedName>
        <fullName evidence="2">Uncharacterized protein</fullName>
    </submittedName>
</protein>
<evidence type="ECO:0000313" key="3">
    <source>
        <dbReference type="Proteomes" id="UP000694390"/>
    </source>
</evidence>
<keyword evidence="1" id="KW-0812">Transmembrane</keyword>
<keyword evidence="1" id="KW-0472">Membrane</keyword>
<evidence type="ECO:0000256" key="1">
    <source>
        <dbReference type="SAM" id="Phobius"/>
    </source>
</evidence>
<reference evidence="2" key="1">
    <citation type="submission" date="2019-06" db="EMBL/GenBank/DDBJ databases">
        <title>G10K-VGP Goodes thornscrub tortoise genome, primary haplotype.</title>
        <authorList>
            <person name="Murphy B."/>
            <person name="Edwards T."/>
            <person name="Rhie A."/>
            <person name="Koren S."/>
            <person name="Phillippy A."/>
            <person name="Fedrigo O."/>
            <person name="Haase B."/>
            <person name="Mountcastle J."/>
            <person name="Lewin H."/>
            <person name="Damas J."/>
            <person name="Howe K."/>
            <person name="Formenti G."/>
            <person name="Myers G."/>
            <person name="Durbin R."/>
            <person name="Jarvis E.D."/>
        </authorList>
    </citation>
    <scope>NUCLEOTIDE SEQUENCE [LARGE SCALE GENOMIC DNA]</scope>
</reference>
<reference evidence="2" key="3">
    <citation type="submission" date="2025-09" db="UniProtKB">
        <authorList>
            <consortium name="Ensembl"/>
        </authorList>
    </citation>
    <scope>IDENTIFICATION</scope>
</reference>
<dbReference type="Ensembl" id="ENSGEVT00005031686.1">
    <property type="protein sequence ID" value="ENSGEVP00005030167.1"/>
    <property type="gene ID" value="ENSGEVG00005021068.1"/>
</dbReference>
<proteinExistence type="predicted"/>
<name>A0A8C4YTT7_9SAUR</name>
<keyword evidence="3" id="KW-1185">Reference proteome</keyword>